<gene>
    <name evidence="9" type="ORF">GSUB_13665</name>
</gene>
<dbReference type="GO" id="GO:0005886">
    <property type="term" value="C:plasma membrane"/>
    <property type="evidence" value="ECO:0007669"/>
    <property type="project" value="InterPro"/>
</dbReference>
<evidence type="ECO:0000259" key="7">
    <source>
        <dbReference type="PROSITE" id="PS51201"/>
    </source>
</evidence>
<evidence type="ECO:0000256" key="4">
    <source>
        <dbReference type="ARBA" id="ARBA00022958"/>
    </source>
</evidence>
<keyword evidence="3" id="KW-0633">Potassium transport</keyword>
<dbReference type="GO" id="GO:0015079">
    <property type="term" value="F:potassium ion transmembrane transporter activity"/>
    <property type="evidence" value="ECO:0007669"/>
    <property type="project" value="InterPro"/>
</dbReference>
<dbReference type="InterPro" id="IPR036721">
    <property type="entry name" value="RCK_C_sf"/>
</dbReference>
<dbReference type="NCBIfam" id="NF007039">
    <property type="entry name" value="PRK09496.3-2"/>
    <property type="match status" value="1"/>
</dbReference>
<feature type="domain" description="RCK N-terminal" evidence="7">
    <location>
        <begin position="233"/>
        <end position="352"/>
    </location>
</feature>
<evidence type="ECO:0000256" key="3">
    <source>
        <dbReference type="ARBA" id="ARBA00022538"/>
    </source>
</evidence>
<dbReference type="PANTHER" id="PTHR43833:SF5">
    <property type="entry name" value="TRK SYSTEM POTASSIUM UPTAKE PROTEIN TRKA"/>
    <property type="match status" value="1"/>
</dbReference>
<dbReference type="AlphaFoldDB" id="A0A0B5FJ64"/>
<dbReference type="NCBIfam" id="NF007032">
    <property type="entry name" value="PRK09496.1-4"/>
    <property type="match status" value="1"/>
</dbReference>
<dbReference type="NCBIfam" id="NF007041">
    <property type="entry name" value="PRK09496.3-4"/>
    <property type="match status" value="1"/>
</dbReference>
<dbReference type="InterPro" id="IPR006036">
    <property type="entry name" value="K_uptake_TrkA"/>
</dbReference>
<dbReference type="InterPro" id="IPR050721">
    <property type="entry name" value="Trk_Ktr_HKT_K-transport"/>
</dbReference>
<feature type="domain" description="RCK C-terminal" evidence="8">
    <location>
        <begin position="370"/>
        <end position="450"/>
    </location>
</feature>
<dbReference type="KEGG" id="gsb:GSUB_13665"/>
<keyword evidence="6" id="KW-0406">Ion transport</keyword>
<evidence type="ECO:0000313" key="9">
    <source>
        <dbReference type="EMBL" id="AJF07403.1"/>
    </source>
</evidence>
<dbReference type="SUPFAM" id="SSF116726">
    <property type="entry name" value="TrkA C-terminal domain-like"/>
    <property type="match status" value="2"/>
</dbReference>
<dbReference type="RefSeq" id="WP_040201301.1">
    <property type="nucleotide sequence ID" value="NZ_CP010311.1"/>
</dbReference>
<dbReference type="STRING" id="483547.GSUB_13665"/>
<keyword evidence="2" id="KW-0813">Transport</keyword>
<proteinExistence type="predicted"/>
<evidence type="ECO:0000256" key="2">
    <source>
        <dbReference type="ARBA" id="ARBA00022448"/>
    </source>
</evidence>
<dbReference type="Pfam" id="PF02080">
    <property type="entry name" value="TrkA_C"/>
    <property type="match status" value="2"/>
</dbReference>
<evidence type="ECO:0000256" key="6">
    <source>
        <dbReference type="ARBA" id="ARBA00023065"/>
    </source>
</evidence>
<dbReference type="HOGENOM" id="CLU_046525_0_2_7"/>
<protein>
    <recommendedName>
        <fullName evidence="1">Trk system potassium uptake protein TrkA</fullName>
    </recommendedName>
</protein>
<feature type="domain" description="RCK C-terminal" evidence="8">
    <location>
        <begin position="141"/>
        <end position="225"/>
    </location>
</feature>
<evidence type="ECO:0000313" key="10">
    <source>
        <dbReference type="Proteomes" id="UP000035036"/>
    </source>
</evidence>
<sequence length="450" mass="49193">MNILIVGSGQVGYFLCEKLSEEGHQVTLIDSNQQRLNWAQDRLNVLGIAGNGASAEVLEQGGIKQMDIFIAVTDMDEVNILACLLAREYGVKTRIARVRSIEYSSQGAVLSKEKLGIDLLINPKDAVAEEMIKIASRQGAFDVAEFVEGQIQFLGYRINEKSPLCDLTLKELGEIRGMYRFVVTAITRGERTIIPRGDDIIMAGDSIFIFAHQNDLPAIQYILQPEQEKALRSRKAFILGGSAIGMKIAQELEELRFDVHLIDHDITRCEELASKLNRTMVIHTEGTDIRTLVSEGIEGADVFMAVTGDDETNILCSLLAKKHGARRALALVNKPEYLNLAPSLGVDACVSPRLAAGAVILKHVRRGGVLSLATVEGSNAEVLEIEVPAECSVVNTPLKDLTFPQGAIIGAIMRQGNYIIPTGETQLQPLDRVVIFTLPEALPKVEGYFG</sequence>
<evidence type="ECO:0000256" key="5">
    <source>
        <dbReference type="ARBA" id="ARBA00023027"/>
    </source>
</evidence>
<dbReference type="SUPFAM" id="SSF51735">
    <property type="entry name" value="NAD(P)-binding Rossmann-fold domains"/>
    <property type="match status" value="2"/>
</dbReference>
<dbReference type="Gene3D" id="3.30.70.1450">
    <property type="entry name" value="Regulator of K+ conductance, C-terminal domain"/>
    <property type="match status" value="2"/>
</dbReference>
<dbReference type="EMBL" id="CP010311">
    <property type="protein sequence ID" value="AJF07403.1"/>
    <property type="molecule type" value="Genomic_DNA"/>
</dbReference>
<keyword evidence="4" id="KW-0630">Potassium</keyword>
<dbReference type="InterPro" id="IPR036291">
    <property type="entry name" value="NAD(P)-bd_dom_sf"/>
</dbReference>
<keyword evidence="5" id="KW-0520">NAD</keyword>
<evidence type="ECO:0000259" key="8">
    <source>
        <dbReference type="PROSITE" id="PS51202"/>
    </source>
</evidence>
<dbReference type="Gene3D" id="3.40.50.720">
    <property type="entry name" value="NAD(P)-binding Rossmann-like Domain"/>
    <property type="match status" value="2"/>
</dbReference>
<feature type="domain" description="RCK N-terminal" evidence="7">
    <location>
        <begin position="1"/>
        <end position="121"/>
    </location>
</feature>
<name>A0A0B5FJ64_9BACT</name>
<evidence type="ECO:0000256" key="1">
    <source>
        <dbReference type="ARBA" id="ARBA00017378"/>
    </source>
</evidence>
<dbReference type="InterPro" id="IPR003148">
    <property type="entry name" value="RCK_N"/>
</dbReference>
<accession>A0A0B5FJ64</accession>
<dbReference type="OrthoDB" id="9775180at2"/>
<dbReference type="NCBIfam" id="NF007031">
    <property type="entry name" value="PRK09496.1-2"/>
    <property type="match status" value="1"/>
</dbReference>
<dbReference type="PROSITE" id="PS51202">
    <property type="entry name" value="RCK_C"/>
    <property type="match status" value="2"/>
</dbReference>
<dbReference type="Pfam" id="PF02254">
    <property type="entry name" value="TrkA_N"/>
    <property type="match status" value="2"/>
</dbReference>
<dbReference type="PANTHER" id="PTHR43833">
    <property type="entry name" value="POTASSIUM CHANNEL PROTEIN 2-RELATED-RELATED"/>
    <property type="match status" value="1"/>
</dbReference>
<dbReference type="Proteomes" id="UP000035036">
    <property type="component" value="Chromosome"/>
</dbReference>
<dbReference type="InterPro" id="IPR006037">
    <property type="entry name" value="RCK_C"/>
</dbReference>
<keyword evidence="10" id="KW-1185">Reference proteome</keyword>
<reference evidence="9 10" key="1">
    <citation type="journal article" date="2015" name="Genome Announc.">
        <title>Genomes of Geoalkalibacter ferrihydriticus Z-0531T and Geoalkalibacter subterraneus Red1T, Two Haloalkaliphilic Metal-Reducing Deltaproteobacteria.</title>
        <authorList>
            <person name="Badalamenti J.P."/>
            <person name="Krajmalnik-Brown R."/>
            <person name="Torres C.I."/>
            <person name="Bond D.R."/>
        </authorList>
    </citation>
    <scope>NUCLEOTIDE SEQUENCE [LARGE SCALE GENOMIC DNA]</scope>
    <source>
        <strain evidence="9 10">Red1</strain>
    </source>
</reference>
<dbReference type="PROSITE" id="PS51201">
    <property type="entry name" value="RCK_N"/>
    <property type="match status" value="2"/>
</dbReference>
<dbReference type="PRINTS" id="PR00335">
    <property type="entry name" value="KUPTAKETRKA"/>
</dbReference>
<organism evidence="9 10">
    <name type="scientific">Geoalkalibacter subterraneus</name>
    <dbReference type="NCBI Taxonomy" id="483547"/>
    <lineage>
        <taxon>Bacteria</taxon>
        <taxon>Pseudomonadati</taxon>
        <taxon>Thermodesulfobacteriota</taxon>
        <taxon>Desulfuromonadia</taxon>
        <taxon>Desulfuromonadales</taxon>
        <taxon>Geoalkalibacteraceae</taxon>
        <taxon>Geoalkalibacter</taxon>
    </lineage>
</organism>